<keyword evidence="10" id="KW-1185">Reference proteome</keyword>
<sequence length="299" mass="30982">MSIQNILFVGLGNMGAPMAANLLKKGYALQVSDLNPDAVSALTKQGALYAADLTQAAAQADAVITMLPAGKHVKSVYLGENGLFGRLKPDTLVIDCSTIAADDARELAAEAQAHRLRFLEAPVSGGISGAAAGTLSFMIGGSGADFQTAKPLLESMGKNIFHAGGSGAGQTAKICNNMLLSILMTGTAEALALGIKNGLDPKVLSGIMAASSGGNWVLDRYNPYPGVIPESPASKGYRNGFMSALMLKDLDLALDNARTVGLAAPMGENARALYLNMKARGLLDSDFSAVMKLYTDIVK</sequence>
<dbReference type="InterPro" id="IPR029154">
    <property type="entry name" value="HIBADH-like_NADP-bd"/>
</dbReference>
<evidence type="ECO:0000313" key="9">
    <source>
        <dbReference type="EMBL" id="QEY23483.1"/>
    </source>
</evidence>
<dbReference type="OrthoDB" id="9777604at2"/>
<dbReference type="InterPro" id="IPR015815">
    <property type="entry name" value="HIBADH-related"/>
</dbReference>
<keyword evidence="2 6" id="KW-0101">Branched-chain amino acid catabolism</keyword>
<gene>
    <name evidence="9" type="primary">mmsB</name>
    <name evidence="9" type="ORF">D0T90_02365</name>
</gene>
<evidence type="ECO:0000256" key="2">
    <source>
        <dbReference type="ARBA" id="ARBA00022456"/>
    </source>
</evidence>
<dbReference type="InterPro" id="IPR036291">
    <property type="entry name" value="NAD(P)-bd_dom_sf"/>
</dbReference>
<protein>
    <recommendedName>
        <fullName evidence="6">3-hydroxyisobutyrate dehydrogenase</fullName>
        <shortName evidence="6">HIBADH</shortName>
        <ecNumber evidence="6">1.1.1.31</ecNumber>
    </recommendedName>
</protein>
<dbReference type="InterPro" id="IPR011548">
    <property type="entry name" value="HIBADH"/>
</dbReference>
<evidence type="ECO:0000256" key="3">
    <source>
        <dbReference type="ARBA" id="ARBA00023002"/>
    </source>
</evidence>
<keyword evidence="3 6" id="KW-0560">Oxidoreductase</keyword>
<evidence type="ECO:0000313" key="10">
    <source>
        <dbReference type="Proteomes" id="UP000325536"/>
    </source>
</evidence>
<dbReference type="KEGG" id="naq:D0T90_02365"/>
<evidence type="ECO:0000259" key="7">
    <source>
        <dbReference type="Pfam" id="PF03446"/>
    </source>
</evidence>
<name>A0A5P3MPL8_NEIAN</name>
<dbReference type="AlphaFoldDB" id="A0A5P3MPL8"/>
<comment type="similarity">
    <text evidence="1 6">Belongs to the HIBADH-related family.</text>
</comment>
<dbReference type="GO" id="GO:0008442">
    <property type="term" value="F:3-hydroxyisobutyrate dehydrogenase activity"/>
    <property type="evidence" value="ECO:0007669"/>
    <property type="project" value="UniProtKB-EC"/>
</dbReference>
<feature type="domain" description="6-phosphogluconate dehydrogenase NADP-binding" evidence="7">
    <location>
        <begin position="6"/>
        <end position="164"/>
    </location>
</feature>
<dbReference type="GO" id="GO:0006574">
    <property type="term" value="P:L-valine catabolic process"/>
    <property type="evidence" value="ECO:0007669"/>
    <property type="project" value="UniProtKB-UniPathway"/>
</dbReference>
<dbReference type="PANTHER" id="PTHR22981:SF7">
    <property type="entry name" value="3-HYDROXYISOBUTYRATE DEHYDROGENASE, MITOCHONDRIAL"/>
    <property type="match status" value="1"/>
</dbReference>
<keyword evidence="4 6" id="KW-0520">NAD</keyword>
<comment type="pathway">
    <text evidence="6">Amino-acid degradation; L-valine degradation.</text>
</comment>
<proteinExistence type="inferred from homology"/>
<dbReference type="SUPFAM" id="SSF48179">
    <property type="entry name" value="6-phosphogluconate dehydrogenase C-terminal domain-like"/>
    <property type="match status" value="1"/>
</dbReference>
<dbReference type="InterPro" id="IPR008927">
    <property type="entry name" value="6-PGluconate_DH-like_C_sf"/>
</dbReference>
<organism evidence="9 10">
    <name type="scientific">Neisseria animalis</name>
    <dbReference type="NCBI Taxonomy" id="492"/>
    <lineage>
        <taxon>Bacteria</taxon>
        <taxon>Pseudomonadati</taxon>
        <taxon>Pseudomonadota</taxon>
        <taxon>Betaproteobacteria</taxon>
        <taxon>Neisseriales</taxon>
        <taxon>Neisseriaceae</taxon>
        <taxon>Neisseria</taxon>
    </lineage>
</organism>
<dbReference type="SUPFAM" id="SSF51735">
    <property type="entry name" value="NAD(P)-binding Rossmann-fold domains"/>
    <property type="match status" value="1"/>
</dbReference>
<dbReference type="InterPro" id="IPR013328">
    <property type="entry name" value="6PGD_dom2"/>
</dbReference>
<dbReference type="Gene3D" id="1.10.1040.10">
    <property type="entry name" value="N-(1-d-carboxylethyl)-l-norvaline Dehydrogenase, domain 2"/>
    <property type="match status" value="1"/>
</dbReference>
<reference evidence="9 10" key="1">
    <citation type="submission" date="2018-08" db="EMBL/GenBank/DDBJ databases">
        <title>Neisseria animalis ATCC 49930 complete genome.</title>
        <authorList>
            <person name="Veseli I.A."/>
            <person name="Mascarenhas dos Santos A.C."/>
            <person name="Buttler R."/>
            <person name="Pombert J.-F."/>
        </authorList>
    </citation>
    <scope>NUCLEOTIDE SEQUENCE [LARGE SCALE GENOMIC DNA]</scope>
    <source>
        <strain evidence="9 10">ATCC 49930</strain>
    </source>
</reference>
<evidence type="ECO:0000256" key="5">
    <source>
        <dbReference type="PIRSR" id="PIRSR000103-1"/>
    </source>
</evidence>
<dbReference type="PIRSF" id="PIRSF000103">
    <property type="entry name" value="HIBADH"/>
    <property type="match status" value="1"/>
</dbReference>
<accession>A0A5P3MPL8</accession>
<dbReference type="Pfam" id="PF03446">
    <property type="entry name" value="NAD_binding_2"/>
    <property type="match status" value="1"/>
</dbReference>
<dbReference type="EMBL" id="CP031699">
    <property type="protein sequence ID" value="QEY23483.1"/>
    <property type="molecule type" value="Genomic_DNA"/>
</dbReference>
<dbReference type="Gene3D" id="3.40.50.720">
    <property type="entry name" value="NAD(P)-binding Rossmann-like Domain"/>
    <property type="match status" value="1"/>
</dbReference>
<dbReference type="PROSITE" id="PS00895">
    <property type="entry name" value="3_HYDROXYISOBUT_DH"/>
    <property type="match status" value="1"/>
</dbReference>
<dbReference type="InterPro" id="IPR002204">
    <property type="entry name" value="3-OH-isobutyrate_DH-rel_CS"/>
</dbReference>
<dbReference type="PANTHER" id="PTHR22981">
    <property type="entry name" value="3-HYDROXYISOBUTYRATE DEHYDROGENASE-RELATED"/>
    <property type="match status" value="1"/>
</dbReference>
<evidence type="ECO:0000256" key="4">
    <source>
        <dbReference type="ARBA" id="ARBA00023027"/>
    </source>
</evidence>
<dbReference type="Proteomes" id="UP000325536">
    <property type="component" value="Chromosome"/>
</dbReference>
<evidence type="ECO:0000259" key="8">
    <source>
        <dbReference type="Pfam" id="PF14833"/>
    </source>
</evidence>
<dbReference type="InterPro" id="IPR006115">
    <property type="entry name" value="6PGDH_NADP-bd"/>
</dbReference>
<comment type="catalytic activity">
    <reaction evidence="6">
        <text>3-hydroxy-2-methylpropanoate + NAD(+) = 2-methyl-3-oxopropanoate + NADH + H(+)</text>
        <dbReference type="Rhea" id="RHEA:17681"/>
        <dbReference type="ChEBI" id="CHEBI:11805"/>
        <dbReference type="ChEBI" id="CHEBI:15378"/>
        <dbReference type="ChEBI" id="CHEBI:57540"/>
        <dbReference type="ChEBI" id="CHEBI:57700"/>
        <dbReference type="ChEBI" id="CHEBI:57945"/>
        <dbReference type="EC" id="1.1.1.31"/>
    </reaction>
</comment>
<dbReference type="Pfam" id="PF14833">
    <property type="entry name" value="NAD_binding_11"/>
    <property type="match status" value="1"/>
</dbReference>
<dbReference type="GO" id="GO:0051287">
    <property type="term" value="F:NAD binding"/>
    <property type="evidence" value="ECO:0007669"/>
    <property type="project" value="InterPro"/>
</dbReference>
<feature type="active site" evidence="5">
    <location>
        <position position="173"/>
    </location>
</feature>
<dbReference type="EC" id="1.1.1.31" evidence="6"/>
<feature type="domain" description="3-hydroxyisobutyrate dehydrogenase-like NAD-binding" evidence="8">
    <location>
        <begin position="167"/>
        <end position="294"/>
    </location>
</feature>
<evidence type="ECO:0000256" key="1">
    <source>
        <dbReference type="ARBA" id="ARBA00009080"/>
    </source>
</evidence>
<evidence type="ECO:0000256" key="6">
    <source>
        <dbReference type="RuleBase" id="RU910714"/>
    </source>
</evidence>
<dbReference type="FunFam" id="1.10.1040.10:FF:000006">
    <property type="entry name" value="3-hydroxyisobutyrate dehydrogenase"/>
    <property type="match status" value="1"/>
</dbReference>
<dbReference type="GO" id="GO:0050661">
    <property type="term" value="F:NADP binding"/>
    <property type="evidence" value="ECO:0007669"/>
    <property type="project" value="InterPro"/>
</dbReference>
<dbReference type="UniPathway" id="UPA00362"/>
<dbReference type="NCBIfam" id="TIGR01692">
    <property type="entry name" value="HIBADH"/>
    <property type="match status" value="1"/>
</dbReference>